<dbReference type="EMBL" id="VLNT01000002">
    <property type="protein sequence ID" value="TSD65548.1"/>
    <property type="molecule type" value="Genomic_DNA"/>
</dbReference>
<evidence type="ECO:0000256" key="2">
    <source>
        <dbReference type="ARBA" id="ARBA00022763"/>
    </source>
</evidence>
<dbReference type="Proteomes" id="UP000316988">
    <property type="component" value="Unassembled WGS sequence"/>
</dbReference>
<dbReference type="Gene3D" id="3.30.70.270">
    <property type="match status" value="1"/>
</dbReference>
<keyword evidence="2" id="KW-0227">DNA damage</keyword>
<dbReference type="InterPro" id="IPR043502">
    <property type="entry name" value="DNA/RNA_pol_sf"/>
</dbReference>
<reference evidence="6 7" key="1">
    <citation type="submission" date="2019-07" db="EMBL/GenBank/DDBJ databases">
        <authorList>
            <person name="Zhao L.H."/>
        </authorList>
    </citation>
    <scope>NUCLEOTIDE SEQUENCE [LARGE SCALE GENOMIC DNA]</scope>
    <source>
        <strain evidence="6 7">Co35</strain>
    </source>
</reference>
<dbReference type="InterPro" id="IPR001126">
    <property type="entry name" value="UmuC"/>
</dbReference>
<dbReference type="PANTHER" id="PTHR35369">
    <property type="entry name" value="BLR3025 PROTEIN-RELATED"/>
    <property type="match status" value="1"/>
</dbReference>
<name>A0A554SGT1_9ACTN</name>
<keyword evidence="7" id="KW-1185">Reference proteome</keyword>
<dbReference type="RefSeq" id="WP_143911669.1">
    <property type="nucleotide sequence ID" value="NZ_VLNT01000002.1"/>
</dbReference>
<comment type="similarity">
    <text evidence="1">Belongs to the DNA polymerase type-Y family.</text>
</comment>
<dbReference type="PANTHER" id="PTHR35369:SF2">
    <property type="entry name" value="BLR3025 PROTEIN"/>
    <property type="match status" value="1"/>
</dbReference>
<evidence type="ECO:0000259" key="5">
    <source>
        <dbReference type="PROSITE" id="PS50173"/>
    </source>
</evidence>
<dbReference type="OrthoDB" id="5244088at2"/>
<feature type="domain" description="UmuC" evidence="5">
    <location>
        <begin position="27"/>
        <end position="172"/>
    </location>
</feature>
<dbReference type="PROSITE" id="PS50173">
    <property type="entry name" value="UMUC"/>
    <property type="match status" value="1"/>
</dbReference>
<evidence type="ECO:0000313" key="6">
    <source>
        <dbReference type="EMBL" id="TSD65548.1"/>
    </source>
</evidence>
<sequence>MTRVMVLWCPDWPVVSHLGPDTPADAPVAVIDGQVVVACSAAARQEGVRRGMRRRDAQARCPDVILCAHDPAADARAFEAVLDLVEELSAQVAPLRPGLCGVTVPARYYGGEAEAAAVLAEQLVEHGIWDVRCGIADDLFAAEQAARQAPPQDSVVVGPGGSADFVRDLPVAVLGDPEMADLLRRLGIRTLGDYARLEIADVRTRFGPSGVLAHRWARGEDPRLLSRREIPPDLVGRVSFEPPLDRVEAIAFSMRRAAESFVSALADRGAVATAIRIEIDSDGVLSHARTWRHPRWFSSADIVDRVRWQAQVPGAITAPVDEVRVVPEAVEQVGDHAESLFGDGVDEGVERVVARVQSLVGPEAVRTAGVQGGSSPGERQLASTWGDRPAEVRDLARPWPGSIPEPAPARVFAAPEPAQVVGAEGQPVIVTSRGGLTGEPARFRLGADQPWQPVAGWAGPWPLDDLWWDEHAARRIARFQVVGVDGSAWLMCVEDGRWWTEARYD</sequence>
<dbReference type="InterPro" id="IPR050356">
    <property type="entry name" value="SulA_CellDiv_inhibitor"/>
</dbReference>
<feature type="region of interest" description="Disordered" evidence="4">
    <location>
        <begin position="367"/>
        <end position="389"/>
    </location>
</feature>
<protein>
    <submittedName>
        <fullName evidence="6">DNA polymerase Y family protein</fullName>
    </submittedName>
</protein>
<comment type="function">
    <text evidence="3">Poorly processive, error-prone DNA polymerase involved in untargeted mutagenesis. Copies undamaged DNA at stalled replication forks, which arise in vivo from mismatched or misaligned primer ends. These misaligned primers can be extended by PolIV. Exhibits no 3'-5' exonuclease (proofreading) activity. May be involved in translesional synthesis, in conjunction with the beta clamp from PolIII.</text>
</comment>
<proteinExistence type="inferred from homology"/>
<evidence type="ECO:0000256" key="4">
    <source>
        <dbReference type="SAM" id="MobiDB-lite"/>
    </source>
</evidence>
<evidence type="ECO:0000256" key="3">
    <source>
        <dbReference type="ARBA" id="ARBA00025589"/>
    </source>
</evidence>
<comment type="caution">
    <text evidence="6">The sequence shown here is derived from an EMBL/GenBank/DDBJ whole genome shotgun (WGS) entry which is preliminary data.</text>
</comment>
<dbReference type="Pfam" id="PF00817">
    <property type="entry name" value="IMS"/>
    <property type="match status" value="1"/>
</dbReference>
<dbReference type="Gene3D" id="3.40.1170.60">
    <property type="match status" value="1"/>
</dbReference>
<evidence type="ECO:0000313" key="7">
    <source>
        <dbReference type="Proteomes" id="UP000316988"/>
    </source>
</evidence>
<organism evidence="6 7">
    <name type="scientific">Aeromicrobium piscarium</name>
    <dbReference type="NCBI Taxonomy" id="2590901"/>
    <lineage>
        <taxon>Bacteria</taxon>
        <taxon>Bacillati</taxon>
        <taxon>Actinomycetota</taxon>
        <taxon>Actinomycetes</taxon>
        <taxon>Propionibacteriales</taxon>
        <taxon>Nocardioidaceae</taxon>
        <taxon>Aeromicrobium</taxon>
    </lineage>
</organism>
<evidence type="ECO:0000256" key="1">
    <source>
        <dbReference type="ARBA" id="ARBA00010945"/>
    </source>
</evidence>
<dbReference type="SUPFAM" id="SSF56672">
    <property type="entry name" value="DNA/RNA polymerases"/>
    <property type="match status" value="1"/>
</dbReference>
<dbReference type="GO" id="GO:0006281">
    <property type="term" value="P:DNA repair"/>
    <property type="evidence" value="ECO:0007669"/>
    <property type="project" value="InterPro"/>
</dbReference>
<dbReference type="AlphaFoldDB" id="A0A554SGT1"/>
<accession>A0A554SGT1</accession>
<dbReference type="InterPro" id="IPR043128">
    <property type="entry name" value="Rev_trsase/Diguanyl_cyclase"/>
</dbReference>
<gene>
    <name evidence="6" type="ORF">FNM00_03740</name>
</gene>
<dbReference type="CDD" id="cd03468">
    <property type="entry name" value="PolY_like"/>
    <property type="match status" value="1"/>
</dbReference>